<dbReference type="Gene3D" id="4.10.280.10">
    <property type="entry name" value="Helix-loop-helix DNA-binding domain"/>
    <property type="match status" value="1"/>
</dbReference>
<feature type="transmembrane region" description="Helical" evidence="2">
    <location>
        <begin position="315"/>
        <end position="337"/>
    </location>
</feature>
<dbReference type="PANTHER" id="PTHR14557:SF5">
    <property type="entry name" value="UBIQUITIN-LIKE DOMAIN-CONTAINING PROTEIN"/>
    <property type="match status" value="1"/>
</dbReference>
<dbReference type="AlphaFoldDB" id="A0A1S8WL37"/>
<dbReference type="InterPro" id="IPR040352">
    <property type="entry name" value="TMUB1/2"/>
</dbReference>
<proteinExistence type="predicted"/>
<evidence type="ECO:0000259" key="3">
    <source>
        <dbReference type="PROSITE" id="PS50888"/>
    </source>
</evidence>
<dbReference type="Gene3D" id="3.10.20.90">
    <property type="entry name" value="Phosphatidylinositol 3-kinase Catalytic Subunit, Chain A, domain 1"/>
    <property type="match status" value="1"/>
</dbReference>
<dbReference type="InterPro" id="IPR029071">
    <property type="entry name" value="Ubiquitin-like_domsf"/>
</dbReference>
<feature type="non-terminal residue" evidence="4">
    <location>
        <position position="756"/>
    </location>
</feature>
<feature type="compositionally biased region" description="Basic and acidic residues" evidence="1">
    <location>
        <begin position="126"/>
        <end position="139"/>
    </location>
</feature>
<keyword evidence="2" id="KW-1133">Transmembrane helix</keyword>
<dbReference type="SUPFAM" id="SSF54236">
    <property type="entry name" value="Ubiquitin-like"/>
    <property type="match status" value="1"/>
</dbReference>
<organism evidence="4 5">
    <name type="scientific">Opisthorchis viverrini</name>
    <name type="common">Southeast Asian liver fluke</name>
    <dbReference type="NCBI Taxonomy" id="6198"/>
    <lineage>
        <taxon>Eukaryota</taxon>
        <taxon>Metazoa</taxon>
        <taxon>Spiralia</taxon>
        <taxon>Lophotrochozoa</taxon>
        <taxon>Platyhelminthes</taxon>
        <taxon>Trematoda</taxon>
        <taxon>Digenea</taxon>
        <taxon>Opisthorchiida</taxon>
        <taxon>Opisthorchiata</taxon>
        <taxon>Opisthorchiidae</taxon>
        <taxon>Opisthorchis</taxon>
    </lineage>
</organism>
<evidence type="ECO:0000256" key="1">
    <source>
        <dbReference type="SAM" id="MobiDB-lite"/>
    </source>
</evidence>
<dbReference type="InterPro" id="IPR036638">
    <property type="entry name" value="HLH_DNA-bd_sf"/>
</dbReference>
<dbReference type="GO" id="GO:0036503">
    <property type="term" value="P:ERAD pathway"/>
    <property type="evidence" value="ECO:0007669"/>
    <property type="project" value="InterPro"/>
</dbReference>
<feature type="compositionally biased region" description="Basic and acidic residues" evidence="1">
    <location>
        <begin position="420"/>
        <end position="436"/>
    </location>
</feature>
<feature type="compositionally biased region" description="Polar residues" evidence="1">
    <location>
        <begin position="351"/>
        <end position="367"/>
    </location>
</feature>
<evidence type="ECO:0000313" key="5">
    <source>
        <dbReference type="Proteomes" id="UP000243686"/>
    </source>
</evidence>
<keyword evidence="2" id="KW-0812">Transmembrane</keyword>
<dbReference type="GO" id="GO:0046983">
    <property type="term" value="F:protein dimerization activity"/>
    <property type="evidence" value="ECO:0007669"/>
    <property type="project" value="InterPro"/>
</dbReference>
<feature type="transmembrane region" description="Helical" evidence="2">
    <location>
        <begin position="290"/>
        <end position="309"/>
    </location>
</feature>
<protein>
    <recommendedName>
        <fullName evidence="3">BHLH domain-containing protein</fullName>
    </recommendedName>
</protein>
<feature type="domain" description="BHLH" evidence="3">
    <location>
        <begin position="420"/>
        <end position="469"/>
    </location>
</feature>
<evidence type="ECO:0000313" key="4">
    <source>
        <dbReference type="EMBL" id="OON15158.1"/>
    </source>
</evidence>
<dbReference type="Proteomes" id="UP000243686">
    <property type="component" value="Unassembled WGS sequence"/>
</dbReference>
<gene>
    <name evidence="4" type="ORF">X801_09042</name>
</gene>
<sequence>MLDTSSFVPTESVIEGIGNELLFFIGFVSLVSFLILAWMSTGVSWELLPVRITLVQDSSGSLNISPDSDLQTVHPELLYQENTVDSEQSASSSDEAVGDDYPIVTQMNADCATGNSKSTYSYTSATKEENRTAEKQEEYASRFREKGHIVIRLQYVNDRIRYIHASPNMPISHFKRKHFSEELMEQRNNVRLIFQGRELKEYDSAQGHSSQLTSNQGLTNEHHSLRLCDYNVHDGSTIHCLVTPASTPTTTSSEVQLDRTRFPNHRGRSSTSNDSILAEFDMGTRLMEPLFAFLLAFTWFFRIVYRQYFNSVSTFALIALSVFFCGAVFAVNFMNAASNFVTFATRRRNSPEPSTSDLPDPQNTPDASSDVRVVTLTMVARRLQQGQAVVRSTEYTAIVWFFFVSYLKDRMSTTSRSNKTQRESHSEIERKRRERMKRDTEFLRKQVHSSQYRDKLSIFQAAAERLIHYTDKLGKREYIINDEEYSHLITQNFEGFDVHVRCSDTKILRIHPNVEKILDFPLLTSGDSLILSSVTKANLRYTEDASDSLSTLNDLYNVHHHKNQTKRHYGADQETTHACDALVGRSLREFVEPSTSTKQILNEVFHGSDLQWDIFKGLIAKNFILALRCGSSIPVRHCVYGSDKKLYRFIEFCGDLSQQVDSANPSNLIITFRGLCRPVDPACTSVINHQEVCKHSQDNPRLYFTLRLSPGDFQITEAVGNFQTLLGYKADDLVHKQLKDLVAQPCRDVIDRALFE</sequence>
<feature type="transmembrane region" description="Helical" evidence="2">
    <location>
        <begin position="20"/>
        <end position="39"/>
    </location>
</feature>
<dbReference type="PANTHER" id="PTHR14557">
    <property type="entry name" value="PROTEIN C7ORF21"/>
    <property type="match status" value="1"/>
</dbReference>
<name>A0A1S8WL37_OPIVI</name>
<reference evidence="4 5" key="1">
    <citation type="submission" date="2015-03" db="EMBL/GenBank/DDBJ databases">
        <title>Draft genome of the nematode, Opisthorchis viverrini.</title>
        <authorList>
            <person name="Mitreva M."/>
        </authorList>
    </citation>
    <scope>NUCLEOTIDE SEQUENCE [LARGE SCALE GENOMIC DNA]</scope>
    <source>
        <strain evidence="4">Khon Kaen</strain>
    </source>
</reference>
<feature type="compositionally biased region" description="Low complexity" evidence="1">
    <location>
        <begin position="116"/>
        <end position="125"/>
    </location>
</feature>
<feature type="region of interest" description="Disordered" evidence="1">
    <location>
        <begin position="115"/>
        <end position="139"/>
    </location>
</feature>
<dbReference type="InterPro" id="IPR011598">
    <property type="entry name" value="bHLH_dom"/>
</dbReference>
<dbReference type="SUPFAM" id="SSF47459">
    <property type="entry name" value="HLH, helix-loop-helix DNA-binding domain"/>
    <property type="match status" value="1"/>
</dbReference>
<feature type="region of interest" description="Disordered" evidence="1">
    <location>
        <begin position="348"/>
        <end position="368"/>
    </location>
</feature>
<accession>A0A1S8WL37</accession>
<evidence type="ECO:0000256" key="2">
    <source>
        <dbReference type="SAM" id="Phobius"/>
    </source>
</evidence>
<dbReference type="EMBL" id="KV906215">
    <property type="protein sequence ID" value="OON15158.1"/>
    <property type="molecule type" value="Genomic_DNA"/>
</dbReference>
<feature type="region of interest" description="Disordered" evidence="1">
    <location>
        <begin position="414"/>
        <end position="436"/>
    </location>
</feature>
<dbReference type="PROSITE" id="PS50888">
    <property type="entry name" value="BHLH"/>
    <property type="match status" value="1"/>
</dbReference>
<keyword evidence="5" id="KW-1185">Reference proteome</keyword>
<keyword evidence="2" id="KW-0472">Membrane</keyword>